<keyword evidence="2" id="KW-1185">Reference proteome</keyword>
<evidence type="ECO:0000313" key="2">
    <source>
        <dbReference type="Proteomes" id="UP001153331"/>
    </source>
</evidence>
<dbReference type="Proteomes" id="UP001153331">
    <property type="component" value="Unassembled WGS sequence"/>
</dbReference>
<evidence type="ECO:0000313" key="1">
    <source>
        <dbReference type="EMBL" id="KAJ8112227.1"/>
    </source>
</evidence>
<reference evidence="1" key="1">
    <citation type="submission" date="2022-11" db="EMBL/GenBank/DDBJ databases">
        <title>Genome Sequence of Boeremia exigua.</title>
        <authorList>
            <person name="Buettner E."/>
        </authorList>
    </citation>
    <scope>NUCLEOTIDE SEQUENCE</scope>
    <source>
        <strain evidence="1">CU02</strain>
    </source>
</reference>
<organism evidence="1 2">
    <name type="scientific">Boeremia exigua</name>
    <dbReference type="NCBI Taxonomy" id="749465"/>
    <lineage>
        <taxon>Eukaryota</taxon>
        <taxon>Fungi</taxon>
        <taxon>Dikarya</taxon>
        <taxon>Ascomycota</taxon>
        <taxon>Pezizomycotina</taxon>
        <taxon>Dothideomycetes</taxon>
        <taxon>Pleosporomycetidae</taxon>
        <taxon>Pleosporales</taxon>
        <taxon>Pleosporineae</taxon>
        <taxon>Didymellaceae</taxon>
        <taxon>Boeremia</taxon>
    </lineage>
</organism>
<gene>
    <name evidence="1" type="ORF">OPT61_g5355</name>
</gene>
<dbReference type="EMBL" id="JAPHNI010000341">
    <property type="protein sequence ID" value="KAJ8112227.1"/>
    <property type="molecule type" value="Genomic_DNA"/>
</dbReference>
<sequence length="1223" mass="136872">MTLPYTVVLTGKAAQWKRPPTGREESDPPAQVNRVTLLKLRYTATWFFRRFEKKGTMSDLDHAISVRRKVVDITPGSDPNRIDVLDTLLRILCTRFQMRGLPQDLDEAIVIFEEVVDIMPASDPDLPQALNSLAGLLSQRFNATRSLKDLDHAIEIVENVAVVTLAIDPERIPILNSLLRMFRQRFDMTGSVDDLDRLVDIGNLKLDATPDDHPDRATRMTDMATLYQQRFELTRSLDDIHKAVSLGSLAIAAVPLTHSLRPVLFESYAKTLALRSSIIGSFHDLDDAIDVSAKAIKLASNNPQQRLSCEHTHSVLLKRQFSQKGSTQSLDAAIQMARVTANAIPPDSQNRFLYRANLGKLLEIRFCNTGSLEDLDGAIDLLQDVVKNAPIDDPHQRDHMTTLSISLGQRFQATGKTSDIHQAIAISSAIVDSTAEDDPYRARHLANLGNLVGPRYESTGLIDDLDFAIESLEKAVALPSHLQSNAVSVHFAEDMNTNEGGLWVSLGYWLSQRFERTGSMEDLNRSIHICEKAIEKTPLEDCINRALHYNHLGGRLSKRFALTKERDDIDRALKAVQTAVDLTPNDHPYKVSHLISLGNSLFTRYNEQKSEKDIEDAIELLRKAVDLTAPEHINYAMYLNNLGNLFGRRYQVTNLREYLDDALLYYNEGASCETSPPVDRVESARQAAMILADQEKWEEAACMLETAIELLPRTSPRLLNNTDKQHRLGTFSGLASFAAAASIKAGHDPLNSLQLLETGRGLIGASLMELRTDISELRDKHPDIAERFETLRDELDKYRSQRGLHNSRDSVGKIQGSRLGEADEELTNLIVGIRDYPGFERFLLPPSQEDFHLAASKGPLVIINMNYYRCDAILVTKDRIWSLPLPNLKERDINERAKTRDTIQSGDTLRWLWGTVVGPILNELGYLDAPSTDDWPQVWWIPTGPLNNFPIHAAGFHIEENSESALDRVMSSYSPSVKSLIAGRAHSLQVSSCSASDHALLVAMQETKDSSSLPNATKEIEMLAKLCPSLHLEAVIPTRREKHEIMEGLRGCKIFHFAGHGKSSIEDPAKSLLLLSDWKERPLTVGDLRDMNMHERAPFLGFLSACSTSSNKRIRLIDESIHLAGSLQIAGFRHVIGTLWEVKDSYCVEAAQTVYETLRDEGMNDTAVCRALHKAVRKLRENCMLPPGGVRNATMLEDEETSSTQQVSYTLPTHWVPYIHFGV</sequence>
<comment type="caution">
    <text evidence="1">The sequence shown here is derived from an EMBL/GenBank/DDBJ whole genome shotgun (WGS) entry which is preliminary data.</text>
</comment>
<accession>A0ACC2IAT0</accession>
<protein>
    <submittedName>
        <fullName evidence="1">Uncharacterized protein</fullName>
    </submittedName>
</protein>
<proteinExistence type="predicted"/>
<name>A0ACC2IAT0_9PLEO</name>